<dbReference type="AlphaFoldDB" id="A0A2M8AHZ2"/>
<dbReference type="EMBL" id="PFUO01000058">
    <property type="protein sequence ID" value="PJB17240.1"/>
    <property type="molecule type" value="Genomic_DNA"/>
</dbReference>
<evidence type="ECO:0000313" key="3">
    <source>
        <dbReference type="Proteomes" id="UP000230611"/>
    </source>
</evidence>
<dbReference type="Proteomes" id="UP000230611">
    <property type="component" value="Unassembled WGS sequence"/>
</dbReference>
<organism evidence="2 3">
    <name type="scientific">Candidatus Falkowbacteria bacterium CG_4_9_14_3_um_filter_38_19</name>
    <dbReference type="NCBI Taxonomy" id="1974559"/>
    <lineage>
        <taxon>Bacteria</taxon>
        <taxon>Candidatus Falkowiibacteriota</taxon>
    </lineage>
</organism>
<protein>
    <recommendedName>
        <fullName evidence="4">PilN domain-containing protein</fullName>
    </recommendedName>
</protein>
<gene>
    <name evidence="2" type="ORF">CO116_01160</name>
</gene>
<name>A0A2M8AHZ2_9BACT</name>
<proteinExistence type="predicted"/>
<accession>A0A2M8AHZ2</accession>
<keyword evidence="1" id="KW-0472">Membrane</keyword>
<comment type="caution">
    <text evidence="2">The sequence shown here is derived from an EMBL/GenBank/DDBJ whole genome shotgun (WGS) entry which is preliminary data.</text>
</comment>
<feature type="transmembrane region" description="Helical" evidence="1">
    <location>
        <begin position="24"/>
        <end position="42"/>
    </location>
</feature>
<sequence length="195" mass="22407">MPISMAIEIIPKPIEKIPSARKKLFYFSIFLFLGLLLGYFILTSLEKKSENTRDNLKEALLKGKTPETSSLEEEILNDEKKIKDFSPLLGKHFITSRIFEFFERSTHPRVFFSGINLNSLKSIAKLSGQTDSFLTLGQQLAIFEKEPLVEKVDISQVSITKEGKIEFFLNFSFNPKIFKYPSGAKGEEEIYLFDY</sequence>
<reference evidence="3" key="1">
    <citation type="submission" date="2017-09" db="EMBL/GenBank/DDBJ databases">
        <title>Depth-based differentiation of microbial function through sediment-hosted aquifers and enrichment of novel symbionts in the deep terrestrial subsurface.</title>
        <authorList>
            <person name="Probst A.J."/>
            <person name="Ladd B."/>
            <person name="Jarett J.K."/>
            <person name="Geller-Mcgrath D.E."/>
            <person name="Sieber C.M.K."/>
            <person name="Emerson J.B."/>
            <person name="Anantharaman K."/>
            <person name="Thomas B.C."/>
            <person name="Malmstrom R."/>
            <person name="Stieglmeier M."/>
            <person name="Klingl A."/>
            <person name="Woyke T."/>
            <person name="Ryan C.M."/>
            <person name="Banfield J.F."/>
        </authorList>
    </citation>
    <scope>NUCLEOTIDE SEQUENCE [LARGE SCALE GENOMIC DNA]</scope>
</reference>
<evidence type="ECO:0008006" key="4">
    <source>
        <dbReference type="Google" id="ProtNLM"/>
    </source>
</evidence>
<keyword evidence="1" id="KW-1133">Transmembrane helix</keyword>
<evidence type="ECO:0000256" key="1">
    <source>
        <dbReference type="SAM" id="Phobius"/>
    </source>
</evidence>
<keyword evidence="1" id="KW-0812">Transmembrane</keyword>
<evidence type="ECO:0000313" key="2">
    <source>
        <dbReference type="EMBL" id="PJB17240.1"/>
    </source>
</evidence>